<keyword evidence="2" id="KW-1185">Reference proteome</keyword>
<evidence type="ECO:0000313" key="2">
    <source>
        <dbReference type="Proteomes" id="UP000419743"/>
    </source>
</evidence>
<comment type="caution">
    <text evidence="1">The sequence shown here is derived from an EMBL/GenBank/DDBJ whole genome shotgun (WGS) entry which is preliminary data.</text>
</comment>
<organism evidence="1 2">
    <name type="scientific">Occultella aeris</name>
    <dbReference type="NCBI Taxonomy" id="2761496"/>
    <lineage>
        <taxon>Bacteria</taxon>
        <taxon>Bacillati</taxon>
        <taxon>Actinomycetota</taxon>
        <taxon>Actinomycetes</taxon>
        <taxon>Micrococcales</taxon>
        <taxon>Ruaniaceae</taxon>
        <taxon>Occultella</taxon>
    </lineage>
</organism>
<dbReference type="AlphaFoldDB" id="A0A7M4DMA6"/>
<sequence length="124" mass="13419">MIFGFGRKKTAAPPALDLRRDGVGFADVTTEDEVDAAVATGRLEWFWLTAPRFGGPELPMNRLAGPPGVAAAREWIDDQISLALQRGEKVSGGGDMTYDDGGSRVPRVVTYDFGAAGRFVLNFW</sequence>
<accession>A0A7M4DMA6</accession>
<evidence type="ECO:0000313" key="1">
    <source>
        <dbReference type="EMBL" id="VZO38505.1"/>
    </source>
</evidence>
<dbReference type="RefSeq" id="WP_156741969.1">
    <property type="nucleotide sequence ID" value="NZ_CACRYJ010000047.1"/>
</dbReference>
<dbReference type="Proteomes" id="UP000419743">
    <property type="component" value="Unassembled WGS sequence"/>
</dbReference>
<reference evidence="1 2" key="1">
    <citation type="submission" date="2019-11" db="EMBL/GenBank/DDBJ databases">
        <authorList>
            <person name="Criscuolo A."/>
        </authorList>
    </citation>
    <scope>NUCLEOTIDE SEQUENCE [LARGE SCALE GENOMIC DNA]</scope>
    <source>
        <strain evidence="1">CIP111667</strain>
    </source>
</reference>
<protein>
    <submittedName>
        <fullName evidence="1">Uncharacterized protein</fullName>
    </submittedName>
</protein>
<gene>
    <name evidence="1" type="ORF">HALOF300_03275</name>
</gene>
<dbReference type="EMBL" id="CACRYJ010000047">
    <property type="protein sequence ID" value="VZO38505.1"/>
    <property type="molecule type" value="Genomic_DNA"/>
</dbReference>
<name>A0A7M4DMA6_9MICO</name>
<proteinExistence type="predicted"/>